<keyword evidence="1" id="KW-0175">Coiled coil</keyword>
<dbReference type="Proteomes" id="UP000007322">
    <property type="component" value="Chromosome 7"/>
</dbReference>
<dbReference type="VEuPathDB" id="FungiDB:MYCTH_2312351"/>
<feature type="compositionally biased region" description="Basic and acidic residues" evidence="2">
    <location>
        <begin position="1"/>
        <end position="31"/>
    </location>
</feature>
<evidence type="ECO:0000313" key="3">
    <source>
        <dbReference type="EMBL" id="AEO61790.1"/>
    </source>
</evidence>
<dbReference type="OrthoDB" id="10254988at2759"/>
<reference evidence="3 4" key="1">
    <citation type="journal article" date="2011" name="Nat. Biotechnol.">
        <title>Comparative genomic analysis of the thermophilic biomass-degrading fungi Myceliophthora thermophila and Thielavia terrestris.</title>
        <authorList>
            <person name="Berka R.M."/>
            <person name="Grigoriev I.V."/>
            <person name="Otillar R."/>
            <person name="Salamov A."/>
            <person name="Grimwood J."/>
            <person name="Reid I."/>
            <person name="Ishmael N."/>
            <person name="John T."/>
            <person name="Darmond C."/>
            <person name="Moisan M.-C."/>
            <person name="Henrissat B."/>
            <person name="Coutinho P.M."/>
            <person name="Lombard V."/>
            <person name="Natvig D.O."/>
            <person name="Lindquist E."/>
            <person name="Schmutz J."/>
            <person name="Lucas S."/>
            <person name="Harris P."/>
            <person name="Powlowski J."/>
            <person name="Bellemare A."/>
            <person name="Taylor D."/>
            <person name="Butler G."/>
            <person name="de Vries R.P."/>
            <person name="Allijn I.E."/>
            <person name="van den Brink J."/>
            <person name="Ushinsky S."/>
            <person name="Storms R."/>
            <person name="Powell A.J."/>
            <person name="Paulsen I.T."/>
            <person name="Elbourne L.D.H."/>
            <person name="Baker S.E."/>
            <person name="Magnuson J."/>
            <person name="LaBoissiere S."/>
            <person name="Clutterbuck A.J."/>
            <person name="Martinez D."/>
            <person name="Wogulis M."/>
            <person name="de Leon A.L."/>
            <person name="Rey M.W."/>
            <person name="Tsang A."/>
        </authorList>
    </citation>
    <scope>NUCLEOTIDE SEQUENCE [LARGE SCALE GENOMIC DNA]</scope>
    <source>
        <strain evidence="4">ATCC 42464 / BCRC 31852 / DSM 1799</strain>
    </source>
</reference>
<accession>G2QQC7</accession>
<evidence type="ECO:0000256" key="1">
    <source>
        <dbReference type="SAM" id="Coils"/>
    </source>
</evidence>
<dbReference type="GeneID" id="11509352"/>
<feature type="compositionally biased region" description="Polar residues" evidence="2">
    <location>
        <begin position="57"/>
        <end position="72"/>
    </location>
</feature>
<evidence type="ECO:0000313" key="4">
    <source>
        <dbReference type="Proteomes" id="UP000007322"/>
    </source>
</evidence>
<dbReference type="KEGG" id="mtm:MYCTH_2312351"/>
<dbReference type="OMA" id="HDGTHIE"/>
<feature type="coiled-coil region" evidence="1">
    <location>
        <begin position="245"/>
        <end position="315"/>
    </location>
</feature>
<feature type="region of interest" description="Disordered" evidence="2">
    <location>
        <begin position="1"/>
        <end position="84"/>
    </location>
</feature>
<dbReference type="InParanoid" id="G2QQC7"/>
<keyword evidence="4" id="KW-1185">Reference proteome</keyword>
<name>G2QQC7_THET4</name>
<feature type="compositionally biased region" description="Basic and acidic residues" evidence="2">
    <location>
        <begin position="39"/>
        <end position="56"/>
    </location>
</feature>
<gene>
    <name evidence="3" type="ORF">MYCTH_2312351</name>
</gene>
<dbReference type="HOGENOM" id="CLU_411596_0_0_1"/>
<feature type="coiled-coil region" evidence="1">
    <location>
        <begin position="365"/>
        <end position="413"/>
    </location>
</feature>
<protein>
    <submittedName>
        <fullName evidence="3">Uncharacterized protein</fullName>
    </submittedName>
</protein>
<feature type="coiled-coil region" evidence="1">
    <location>
        <begin position="600"/>
        <end position="627"/>
    </location>
</feature>
<dbReference type="eggNOG" id="ENOG502RK02">
    <property type="taxonomic scope" value="Eukaryota"/>
</dbReference>
<evidence type="ECO:0000256" key="2">
    <source>
        <dbReference type="SAM" id="MobiDB-lite"/>
    </source>
</evidence>
<sequence>MSHRSSDVYSRRPFGDDRRVPESRDHRRESLQRVGSDSSRADRYRKDSDTSARDSLRNQSDISSLGTPSLSPTVKPHLVRSSRSENGIKISASASQSSAESPSPGSTLSTRLISLLKQHDAAVIEVARLRAERDPLEKVWKKRQEEYEKSKIKHAEFPSVPEVQNLHRVKYGERLRYLDAEIRKAQDIVDETGRSIALAVSGCSEPTVPLQPQEPSKSRLAEISELRSELRKIKAGRLQERSGFEAELERRFAELKEQLTKQFTKQLSEQREKIVTGLSEMKEIKAMRSMKEETVEEVEQQLRAAREELDKRLSDGLEAVTSAKASTLAQKEMSALRTDYSGLLKRVDDLTQQLSRNAQDTIYLRGELTEQLAQSNRRIASLSKDLSACVQRVEVEARKVEEHEEKLSGLDAEALEGVAEKMSIEFPDLQRKMAGIQAKMDGTISRQEVESKQNSLLARVQRYVTESGESLAQMVDAVQKATAEQSVQIEELKKASISTARVGADSEPNQATKAEFETISSDIASIKSEFDATRMTVDKLSKDVSIIIDEDLKNQLEMVRLSIKVLDSQFSNLSTKSLAEHIIGQLGQIYPNAQQINADIEALKTMISNLAYRMVQLERQTEDLRRAQIMSCSCRAKTCAPETNSFDMLKVSNMQDSNLRNLNDNAQPVLKRRRTDSVLNADEHLLAVPNGTNQTGG</sequence>
<organism evidence="3 4">
    <name type="scientific">Thermothelomyces thermophilus (strain ATCC 42464 / BCRC 31852 / DSM 1799)</name>
    <name type="common">Sporotrichum thermophile</name>
    <dbReference type="NCBI Taxonomy" id="573729"/>
    <lineage>
        <taxon>Eukaryota</taxon>
        <taxon>Fungi</taxon>
        <taxon>Dikarya</taxon>
        <taxon>Ascomycota</taxon>
        <taxon>Pezizomycotina</taxon>
        <taxon>Sordariomycetes</taxon>
        <taxon>Sordariomycetidae</taxon>
        <taxon>Sordariales</taxon>
        <taxon>Chaetomiaceae</taxon>
        <taxon>Thermothelomyces</taxon>
    </lineage>
</organism>
<dbReference type="RefSeq" id="XP_003667035.1">
    <property type="nucleotide sequence ID" value="XM_003666987.1"/>
</dbReference>
<proteinExistence type="predicted"/>
<dbReference type="EMBL" id="CP003008">
    <property type="protein sequence ID" value="AEO61790.1"/>
    <property type="molecule type" value="Genomic_DNA"/>
</dbReference>
<dbReference type="AlphaFoldDB" id="G2QQC7"/>